<reference evidence="1" key="1">
    <citation type="journal article" date="2014" name="Front. Microbiol.">
        <title>High frequency of phylogenetically diverse reductive dehalogenase-homologous genes in deep subseafloor sedimentary metagenomes.</title>
        <authorList>
            <person name="Kawai M."/>
            <person name="Futagami T."/>
            <person name="Toyoda A."/>
            <person name="Takaki Y."/>
            <person name="Nishi S."/>
            <person name="Hori S."/>
            <person name="Arai W."/>
            <person name="Tsubouchi T."/>
            <person name="Morono Y."/>
            <person name="Uchiyama I."/>
            <person name="Ito T."/>
            <person name="Fujiyama A."/>
            <person name="Inagaki F."/>
            <person name="Takami H."/>
        </authorList>
    </citation>
    <scope>NUCLEOTIDE SEQUENCE</scope>
    <source>
        <strain evidence="1">Expedition CK06-06</strain>
    </source>
</reference>
<comment type="caution">
    <text evidence="1">The sequence shown here is derived from an EMBL/GenBank/DDBJ whole genome shotgun (WGS) entry which is preliminary data.</text>
</comment>
<dbReference type="Gene3D" id="2.60.120.260">
    <property type="entry name" value="Galactose-binding domain-like"/>
    <property type="match status" value="1"/>
</dbReference>
<dbReference type="InterPro" id="IPR008979">
    <property type="entry name" value="Galactose-bd-like_sf"/>
</dbReference>
<accession>X1IA07</accession>
<organism evidence="1">
    <name type="scientific">marine sediment metagenome</name>
    <dbReference type="NCBI Taxonomy" id="412755"/>
    <lineage>
        <taxon>unclassified sequences</taxon>
        <taxon>metagenomes</taxon>
        <taxon>ecological metagenomes</taxon>
    </lineage>
</organism>
<evidence type="ECO:0008006" key="2">
    <source>
        <dbReference type="Google" id="ProtNLM"/>
    </source>
</evidence>
<dbReference type="AlphaFoldDB" id="X1IA07"/>
<dbReference type="EMBL" id="BARU01034335">
    <property type="protein sequence ID" value="GAH62929.1"/>
    <property type="molecule type" value="Genomic_DNA"/>
</dbReference>
<evidence type="ECO:0000313" key="1">
    <source>
        <dbReference type="EMBL" id="GAH62929.1"/>
    </source>
</evidence>
<feature type="non-terminal residue" evidence="1">
    <location>
        <position position="1"/>
    </location>
</feature>
<protein>
    <recommendedName>
        <fullName evidence="2">F5/8 type C domain-containing protein</fullName>
    </recommendedName>
</protein>
<name>X1IA07_9ZZZZ</name>
<proteinExistence type="predicted"/>
<dbReference type="SUPFAM" id="SSF49785">
    <property type="entry name" value="Galactose-binding domain-like"/>
    <property type="match status" value="1"/>
</dbReference>
<gene>
    <name evidence="1" type="ORF">S03H2_53908</name>
</gene>
<sequence length="163" mass="18206">DQMEDAVCSETEADDKISDHAGEADAHHSPYPQLTLGGFRVNPAIGDMLNPERINDTEFGTYAKGWEEALYAQVDLPQPYRITQFRQYGTTSNNGDGRWTIQYLDIEDVWQDWVTSIPTVTINDYGAWDSSGGEVVAKAIKLICTTVDTGVYDSAIFELEVKF</sequence>